<dbReference type="Proteomes" id="UP000321168">
    <property type="component" value="Unassembled WGS sequence"/>
</dbReference>
<comment type="caution">
    <text evidence="2">The sequence shown here is derived from an EMBL/GenBank/DDBJ whole genome shotgun (WGS) entry which is preliminary data.</text>
</comment>
<dbReference type="Gene3D" id="2.60.40.740">
    <property type="match status" value="1"/>
</dbReference>
<dbReference type="EMBL" id="VORB01000005">
    <property type="protein sequence ID" value="TXC78991.1"/>
    <property type="molecule type" value="Genomic_DNA"/>
</dbReference>
<dbReference type="RefSeq" id="WP_147014515.1">
    <property type="nucleotide sequence ID" value="NZ_VORB01000005.1"/>
</dbReference>
<evidence type="ECO:0000313" key="2">
    <source>
        <dbReference type="EMBL" id="TXC78991.1"/>
    </source>
</evidence>
<protein>
    <submittedName>
        <fullName evidence="2">Gliding motility-associated C-terminal domain-containing protein</fullName>
    </submittedName>
</protein>
<feature type="signal peptide" evidence="1">
    <location>
        <begin position="1"/>
        <end position="26"/>
    </location>
</feature>
<feature type="chain" id="PRO_5022809902" evidence="1">
    <location>
        <begin position="27"/>
        <end position="1727"/>
    </location>
</feature>
<keyword evidence="3" id="KW-1185">Reference proteome</keyword>
<accession>A0A5C6V2T8</accession>
<name>A0A5C6V2T8_9FLAO</name>
<dbReference type="OrthoDB" id="1236981at2"/>
<organism evidence="2 3">
    <name type="scientific">Luteibaculum oceani</name>
    <dbReference type="NCBI Taxonomy" id="1294296"/>
    <lineage>
        <taxon>Bacteria</taxon>
        <taxon>Pseudomonadati</taxon>
        <taxon>Bacteroidota</taxon>
        <taxon>Flavobacteriia</taxon>
        <taxon>Flavobacteriales</taxon>
        <taxon>Luteibaculaceae</taxon>
        <taxon>Luteibaculum</taxon>
    </lineage>
</organism>
<reference evidence="2 3" key="1">
    <citation type="submission" date="2019-08" db="EMBL/GenBank/DDBJ databases">
        <title>Genome of Luteibaculum oceani JCM 18817.</title>
        <authorList>
            <person name="Bowman J.P."/>
        </authorList>
    </citation>
    <scope>NUCLEOTIDE SEQUENCE [LARGE SCALE GENOMIC DNA]</scope>
    <source>
        <strain evidence="2 3">JCM 18817</strain>
    </source>
</reference>
<keyword evidence="1" id="KW-0732">Signal</keyword>
<proteinExistence type="predicted"/>
<sequence length="1727" mass="185879">MEPIKQNMLRCALAMWLAMICNMLWAQCGNISFEAGNFSGWKGQVGCVTDQISIDMSCPEARNGIDPQGGQNTQQGQHAILTKTFNNGKDPLVPMIAMRSPLAGGYIARLGDYRATTVIEAYARGASLEYEYQVTELNALITLYFAIVLQDPQDHAYGERPFFSVDIIDPDGNEVPCIQYVVAAQPGVPGFSKYQDYFYRDWTPVSINLQQYKGKTVKLKVLTSDCGQEAHLGYAYIDATCQEPKISSAKDVICPGEELTLNAPPGMKSYAWKRLEGGSFIIGTDENLVINTPGTYQCEMVPFSTSNSSCPFTLTKKIDPPRGTINPSLKIDPTEICQNDFIAVSNTSVVNGTTINYLEWQFEGNTIVNQSNFSRKGTVLGTNKVVMEITDADGCVYRDSSSYEVVPEPDPKIVPIGPFCSNDDPVPVNVSPSGGVLSGPGLTGSAPNYFFDPKLAGWESSPHSLTYSVTNVCTRSFSSEVRVNRQKDPTLDEVPTLCNDDPVYQLTAVDAGGSWTGPGVSGNGSFNPQVAGPGTHTISYGFGNPCPASDMVDITVVRRKNPDVQQPGNFCLTDPPFQLVAVEKGGSWSGPGINPTTGVFNPSQAGIGEHIIVHSFAGVCPSEKVLKLRVINKANADFTAPSEMCENDGEVTLSTVSASGTFSGNGIFSGNKFSPQIAGPGEHEITYLIKGNCGDTVKKIITVHPYFNPTISPVSVVCSDRGAFNLSASSSGGTWVGPGIIDSQNGTFNPANAGVGQHQIIYRFDGKCPSADTIQIEVRRRKNANFTLPTKVCSEDDPLVLVANEAGGVWSGPGVSNGKFDPQVAGVGTHTISYNLDGLCGDFQSRTITVFQQNDAQIIGPQTVCILEDPVQMQSKNSGGVWSGTGVSNSGVFDPKLAGEGEHPLYYEFQNNCPDKDTILVRVTSKLDASIQPIEMLCNDTGLISLSAVDVGGVWSGDGIVNAQNGILDPALVTGDTAHIKYTIGGLCGDTGQIAIPIFQRVDASIKNSPGSYCFGAPNDTLSTNSGGGVWSGMAVDNNGVLEVQSLAPNLYTVYYEIDAACPDKDSLKFRVLEPVSLFNFQIDSAKCFKTCDGQALFQATGGTDLGFSYLLDSTLSSSSGNFPALCTGTYRLDISDNLGCTFDTLFFIGEPDSLYATYQIESEKCNQQNGGALINNIIGGTAPYSVSWSDGSSGNQNLNLSTGNHSFTLTDAKGCTFSASFFVPEIQGPTLHFSVDSVSCFGFSDGVIYIDSITGGTGPFQVQGPTTFQNNQFQGLKAGNYSIQAEDVDGCIASAQVMVAEPSKVEAVSNLDFDFCDGQTFAFFPAVTGGNGAPYQVEFPDFGVINDTLRTDSSLSSYFWIYDSKGCRSDSTLFRLNKLPALEVEISGNSKLCPNTSDSYLASAGGGIPNDYQFIWLDSIVANPLNFQFDNSGKDFKLFVRLEDKCSTPAFDTLDISFFEPAQAGFNLSPSPTKGCEPLIAILTDTSVNTTSSLFFLNGSPTKAGELKLWNGNYSIKQSVVSPDGCKDEIDSTNAIEVYPIPRLSLSLDPEIPTELNGPYQFFYNSSTPISRQNWILYNQENGDTIAVSATDILTYNLDLMPGYFGVKVAVESNFGCPAQLSTTFEVIPETRLFVPNAFTPENKDGKNDVFLILGENLDRETLYLEIFNRWGEVVYKSHDPLANPWDGTLLDTGQELPGGIYGWRLIISDPIELKKVRTGSVHLIR</sequence>
<dbReference type="Pfam" id="PF13585">
    <property type="entry name" value="CHU_C"/>
    <property type="match status" value="1"/>
</dbReference>
<evidence type="ECO:0000313" key="3">
    <source>
        <dbReference type="Proteomes" id="UP000321168"/>
    </source>
</evidence>
<evidence type="ECO:0000256" key="1">
    <source>
        <dbReference type="SAM" id="SignalP"/>
    </source>
</evidence>
<gene>
    <name evidence="2" type="ORF">FRX97_07185</name>
</gene>